<sequence length="337" mass="36149">MTTTAQTTADLSVRRSDQAAPTAALVPYTDRLLDDLVDFHARTLLPGGRKFPTSDVGVGDGIAGHVPGTAVVLRAGHEIAGYAALFAPQVPGAPGWHANVVHAREISDGSAGLLWSHIVEAFHLHRPHAAGVGHLRVFESRAHDAALRAAAAHGFTEERRFHARRRPLTPADRKAPETPGLTTIGWDEVFDLGLTEQVRHVQYVSFLEHFGGLSKSPSAWEHHLRGPIFAPELSVAVLADDQAVPTVVGALLASRYTDDSSGVRESQAHADYIGVLPEWRRRGVAEAAIRAHLSRAVERGYAAASLGVDTVNDAANRVYHRLGYEISGGSAAFRLDA</sequence>
<dbReference type="PANTHER" id="PTHR43877:SF5">
    <property type="entry name" value="BLL8307 PROTEIN"/>
    <property type="match status" value="1"/>
</dbReference>
<keyword evidence="1 4" id="KW-0808">Transferase</keyword>
<evidence type="ECO:0000259" key="3">
    <source>
        <dbReference type="PROSITE" id="PS51186"/>
    </source>
</evidence>
<dbReference type="Gene3D" id="3.40.630.30">
    <property type="match status" value="1"/>
</dbReference>
<dbReference type="InterPro" id="IPR000182">
    <property type="entry name" value="GNAT_dom"/>
</dbReference>
<evidence type="ECO:0000256" key="1">
    <source>
        <dbReference type="ARBA" id="ARBA00022679"/>
    </source>
</evidence>
<keyword evidence="5" id="KW-1185">Reference proteome</keyword>
<dbReference type="CDD" id="cd04301">
    <property type="entry name" value="NAT_SF"/>
    <property type="match status" value="1"/>
</dbReference>
<dbReference type="EMBL" id="VFOX01000002">
    <property type="protein sequence ID" value="TQL81645.1"/>
    <property type="molecule type" value="Genomic_DNA"/>
</dbReference>
<dbReference type="InterPro" id="IPR016181">
    <property type="entry name" value="Acyl_CoA_acyltransferase"/>
</dbReference>
<proteinExistence type="predicted"/>
<keyword evidence="2" id="KW-0012">Acyltransferase</keyword>
<evidence type="ECO:0000313" key="4">
    <source>
        <dbReference type="EMBL" id="TQL81645.1"/>
    </source>
</evidence>
<dbReference type="RefSeq" id="WP_141873421.1">
    <property type="nucleotide sequence ID" value="NZ_VFOX01000002.1"/>
</dbReference>
<dbReference type="OrthoDB" id="9799092at2"/>
<reference evidence="4 5" key="1">
    <citation type="submission" date="2019-06" db="EMBL/GenBank/DDBJ databases">
        <title>Sequencing the genomes of 1000 actinobacteria strains.</title>
        <authorList>
            <person name="Klenk H.-P."/>
        </authorList>
    </citation>
    <scope>NUCLEOTIDE SEQUENCE [LARGE SCALE GENOMIC DNA]</scope>
    <source>
        <strain evidence="4 5">DSM 20169</strain>
    </source>
</reference>
<dbReference type="AlphaFoldDB" id="A0A543B9W6"/>
<dbReference type="InterPro" id="IPR050832">
    <property type="entry name" value="Bact_Acetyltransf"/>
</dbReference>
<organism evidence="4 5">
    <name type="scientific">Microbacterium saperdae</name>
    <dbReference type="NCBI Taxonomy" id="69368"/>
    <lineage>
        <taxon>Bacteria</taxon>
        <taxon>Bacillati</taxon>
        <taxon>Actinomycetota</taxon>
        <taxon>Actinomycetes</taxon>
        <taxon>Micrococcales</taxon>
        <taxon>Microbacteriaceae</taxon>
        <taxon>Microbacterium</taxon>
    </lineage>
</organism>
<dbReference type="Pfam" id="PF00583">
    <property type="entry name" value="Acetyltransf_1"/>
    <property type="match status" value="1"/>
</dbReference>
<dbReference type="Proteomes" id="UP000317209">
    <property type="component" value="Unassembled WGS sequence"/>
</dbReference>
<protein>
    <submittedName>
        <fullName evidence="4">Acetyltransferase (GNAT) family protein</fullName>
    </submittedName>
</protein>
<gene>
    <name evidence="4" type="ORF">FB560_3118</name>
</gene>
<dbReference type="GO" id="GO:0016747">
    <property type="term" value="F:acyltransferase activity, transferring groups other than amino-acyl groups"/>
    <property type="evidence" value="ECO:0007669"/>
    <property type="project" value="InterPro"/>
</dbReference>
<evidence type="ECO:0000313" key="5">
    <source>
        <dbReference type="Proteomes" id="UP000317209"/>
    </source>
</evidence>
<dbReference type="PANTHER" id="PTHR43877">
    <property type="entry name" value="AMINOALKYLPHOSPHONATE N-ACETYLTRANSFERASE-RELATED-RELATED"/>
    <property type="match status" value="1"/>
</dbReference>
<evidence type="ECO:0000256" key="2">
    <source>
        <dbReference type="ARBA" id="ARBA00023315"/>
    </source>
</evidence>
<feature type="domain" description="N-acetyltransferase" evidence="3">
    <location>
        <begin position="176"/>
        <end position="337"/>
    </location>
</feature>
<dbReference type="SUPFAM" id="SSF55729">
    <property type="entry name" value="Acyl-CoA N-acyltransferases (Nat)"/>
    <property type="match status" value="1"/>
</dbReference>
<comment type="caution">
    <text evidence="4">The sequence shown here is derived from an EMBL/GenBank/DDBJ whole genome shotgun (WGS) entry which is preliminary data.</text>
</comment>
<name>A0A543B9W6_9MICO</name>
<dbReference type="PROSITE" id="PS51186">
    <property type="entry name" value="GNAT"/>
    <property type="match status" value="1"/>
</dbReference>
<accession>A0A543B9W6</accession>